<evidence type="ECO:0008006" key="7">
    <source>
        <dbReference type="Google" id="ProtNLM"/>
    </source>
</evidence>
<keyword evidence="2" id="KW-1133">Transmembrane helix</keyword>
<dbReference type="Proteomes" id="UP000317318">
    <property type="component" value="Chromosome"/>
</dbReference>
<accession>A0A517R1M7</accession>
<feature type="compositionally biased region" description="Polar residues" evidence="1">
    <location>
        <begin position="153"/>
        <end position="162"/>
    </location>
</feature>
<evidence type="ECO:0000256" key="2">
    <source>
        <dbReference type="SAM" id="Phobius"/>
    </source>
</evidence>
<keyword evidence="2" id="KW-0812">Transmembrane</keyword>
<evidence type="ECO:0000256" key="1">
    <source>
        <dbReference type="SAM" id="MobiDB-lite"/>
    </source>
</evidence>
<sequence>MRDVAAQSGLSEFDQLFDAFCEDALDADGMRRMERLVIEDPQTRRRYLELMCLHGTLVWDAALSDHPLKQPVTTEERRIRKRFASAMALAAALLVGLSAALYSLSGNQEVPVVVDADPQTDVISETPEDSIGSSPEVVLPERRPIELAATADPETNSAVNESSPDEADRPALMGDEFARNGSPLSSPELIAFIDQRLEAGWQDAGITPSDRAKPGAWLRRVSLDITGRIPQKETVDQFLSADLSTRSASARRLIVEQLIASDEYARHLGSVWTNLLVGRQPERSTDREFLELYMTRSFARDRGWDEIVADLISAEGSPKENGAAGFLVAHVNNEAVPATAITSRVLLGTQVQCMQCHDHPFNDWKQSDFWELNSFFKQVDLVERKQGDRMFGELVERSGGGPTFYENRRGIMRAAYPKYGGHEVSEAAEVNRRAELARLISTGSDRQLARAFVNRTWAHFFGAGFTRPVDDMGPHNPPSHPEILNALTEAFVASEYDVRQLALWICSTKAYALSSRFSEDNTIDDPAAGHMPLFSRVYVKPMTVEQIYDSLVVASGVEHGGIPDRDEWLGQFFFNYQNDENDEASTVGTLPQALAMMNSELVDEALEVRPGRRLYDIATARASDAEKIKDVCRTILSRNPTAGEMAAIKQLMRNSRTGPQTSPATGLQNYAWALLNSNEFAFVP</sequence>
<dbReference type="EMBL" id="CP036268">
    <property type="protein sequence ID" value="QDT37743.1"/>
    <property type="molecule type" value="Genomic_DNA"/>
</dbReference>
<evidence type="ECO:0000259" key="4">
    <source>
        <dbReference type="Pfam" id="PF07587"/>
    </source>
</evidence>
<evidence type="ECO:0000259" key="3">
    <source>
        <dbReference type="Pfam" id="PF07583"/>
    </source>
</evidence>
<feature type="region of interest" description="Disordered" evidence="1">
    <location>
        <begin position="148"/>
        <end position="182"/>
    </location>
</feature>
<evidence type="ECO:0000313" key="5">
    <source>
        <dbReference type="EMBL" id="QDT37743.1"/>
    </source>
</evidence>
<feature type="domain" description="DUF1553" evidence="4">
    <location>
        <begin position="432"/>
        <end position="559"/>
    </location>
</feature>
<name>A0A517R1M7_9PLAN</name>
<proteinExistence type="predicted"/>
<dbReference type="AlphaFoldDB" id="A0A517R1M7"/>
<keyword evidence="6" id="KW-1185">Reference proteome</keyword>
<feature type="transmembrane region" description="Helical" evidence="2">
    <location>
        <begin position="83"/>
        <end position="104"/>
    </location>
</feature>
<dbReference type="InterPro" id="IPR011444">
    <property type="entry name" value="DUF1549"/>
</dbReference>
<dbReference type="InterPro" id="IPR022655">
    <property type="entry name" value="DUF1553"/>
</dbReference>
<dbReference type="Pfam" id="PF07587">
    <property type="entry name" value="PSD1"/>
    <property type="match status" value="1"/>
</dbReference>
<reference evidence="5 6" key="1">
    <citation type="submission" date="2019-02" db="EMBL/GenBank/DDBJ databases">
        <title>Deep-cultivation of Planctomycetes and their phenomic and genomic characterization uncovers novel biology.</title>
        <authorList>
            <person name="Wiegand S."/>
            <person name="Jogler M."/>
            <person name="Boedeker C."/>
            <person name="Pinto D."/>
            <person name="Vollmers J."/>
            <person name="Rivas-Marin E."/>
            <person name="Kohn T."/>
            <person name="Peeters S.H."/>
            <person name="Heuer A."/>
            <person name="Rast P."/>
            <person name="Oberbeckmann S."/>
            <person name="Bunk B."/>
            <person name="Jeske O."/>
            <person name="Meyerdierks A."/>
            <person name="Storesund J.E."/>
            <person name="Kallscheuer N."/>
            <person name="Luecker S."/>
            <person name="Lage O.M."/>
            <person name="Pohl T."/>
            <person name="Merkel B.J."/>
            <person name="Hornburger P."/>
            <person name="Mueller R.-W."/>
            <person name="Bruemmer F."/>
            <person name="Labrenz M."/>
            <person name="Spormann A.M."/>
            <person name="Op den Camp H."/>
            <person name="Overmann J."/>
            <person name="Amann R."/>
            <person name="Jetten M.S.M."/>
            <person name="Mascher T."/>
            <person name="Medema M.H."/>
            <person name="Devos D.P."/>
            <person name="Kaster A.-K."/>
            <person name="Ovreas L."/>
            <person name="Rohde M."/>
            <person name="Galperin M.Y."/>
            <person name="Jogler C."/>
        </authorList>
    </citation>
    <scope>NUCLEOTIDE SEQUENCE [LARGE SCALE GENOMIC DNA]</scope>
    <source>
        <strain evidence="5 6">Pan189</strain>
    </source>
</reference>
<protein>
    <recommendedName>
        <fullName evidence="7">DUF1549 domain-containing protein</fullName>
    </recommendedName>
</protein>
<dbReference type="RefSeq" id="WP_145363833.1">
    <property type="nucleotide sequence ID" value="NZ_CP036268.1"/>
</dbReference>
<dbReference type="OrthoDB" id="289126at2"/>
<dbReference type="KEGG" id="svp:Pan189_21250"/>
<keyword evidence="2" id="KW-0472">Membrane</keyword>
<dbReference type="Pfam" id="PF07583">
    <property type="entry name" value="PSCyt2"/>
    <property type="match status" value="1"/>
</dbReference>
<dbReference type="PANTHER" id="PTHR35889:SF3">
    <property type="entry name" value="F-BOX DOMAIN-CONTAINING PROTEIN"/>
    <property type="match status" value="1"/>
</dbReference>
<evidence type="ECO:0000313" key="6">
    <source>
        <dbReference type="Proteomes" id="UP000317318"/>
    </source>
</evidence>
<dbReference type="PANTHER" id="PTHR35889">
    <property type="entry name" value="CYCLOINULO-OLIGOSACCHARIDE FRUCTANOTRANSFERASE-RELATED"/>
    <property type="match status" value="1"/>
</dbReference>
<feature type="domain" description="DUF1549" evidence="3">
    <location>
        <begin position="193"/>
        <end position="380"/>
    </location>
</feature>
<organism evidence="5 6">
    <name type="scientific">Stratiformator vulcanicus</name>
    <dbReference type="NCBI Taxonomy" id="2527980"/>
    <lineage>
        <taxon>Bacteria</taxon>
        <taxon>Pseudomonadati</taxon>
        <taxon>Planctomycetota</taxon>
        <taxon>Planctomycetia</taxon>
        <taxon>Planctomycetales</taxon>
        <taxon>Planctomycetaceae</taxon>
        <taxon>Stratiformator</taxon>
    </lineage>
</organism>
<gene>
    <name evidence="5" type="ORF">Pan189_21250</name>
</gene>